<evidence type="ECO:0000313" key="4">
    <source>
        <dbReference type="Proteomes" id="UP001597097"/>
    </source>
</evidence>
<sequence length="172" mass="17967">MRRGILAAIPLALALALTGCGANEGSGANVASVSSGKPAAAPSASAGEDRAAKGLKFAQCMREHGVPMDDPEPGKGVMLKLDNSVPRETAEKAQEACKEYAPNMDGGAKADPKMAEQMRKYSQCMRDNGVEAFPDPDGGMLRMDSAAGEDPDFKTAQEKCKEFMPGMRQGGS</sequence>
<comment type="caution">
    <text evidence="3">The sequence shown here is derived from an EMBL/GenBank/DDBJ whole genome shotgun (WGS) entry which is preliminary data.</text>
</comment>
<evidence type="ECO:0000256" key="1">
    <source>
        <dbReference type="SAM" id="MobiDB-lite"/>
    </source>
</evidence>
<dbReference type="RefSeq" id="WP_219533086.1">
    <property type="nucleotide sequence ID" value="NZ_JAHKRM010000016.1"/>
</dbReference>
<dbReference type="Proteomes" id="UP001597097">
    <property type="component" value="Unassembled WGS sequence"/>
</dbReference>
<keyword evidence="2" id="KW-0732">Signal</keyword>
<evidence type="ECO:0000256" key="2">
    <source>
        <dbReference type="SAM" id="SignalP"/>
    </source>
</evidence>
<dbReference type="PROSITE" id="PS51257">
    <property type="entry name" value="PROKAR_LIPOPROTEIN"/>
    <property type="match status" value="1"/>
</dbReference>
<name>A0ABW4G8Y6_9ACTN</name>
<feature type="region of interest" description="Disordered" evidence="1">
    <location>
        <begin position="128"/>
        <end position="151"/>
    </location>
</feature>
<dbReference type="EMBL" id="JBHUCM010000016">
    <property type="protein sequence ID" value="MFD1539217.1"/>
    <property type="molecule type" value="Genomic_DNA"/>
</dbReference>
<feature type="signal peptide" evidence="2">
    <location>
        <begin position="1"/>
        <end position="22"/>
    </location>
</feature>
<feature type="compositionally biased region" description="Low complexity" evidence="1">
    <location>
        <begin position="27"/>
        <end position="46"/>
    </location>
</feature>
<organism evidence="3 4">
    <name type="scientific">Nonomuraea guangzhouensis</name>
    <dbReference type="NCBI Taxonomy" id="1291555"/>
    <lineage>
        <taxon>Bacteria</taxon>
        <taxon>Bacillati</taxon>
        <taxon>Actinomycetota</taxon>
        <taxon>Actinomycetes</taxon>
        <taxon>Streptosporangiales</taxon>
        <taxon>Streptosporangiaceae</taxon>
        <taxon>Nonomuraea</taxon>
    </lineage>
</organism>
<reference evidence="4" key="1">
    <citation type="journal article" date="2019" name="Int. J. Syst. Evol. Microbiol.">
        <title>The Global Catalogue of Microorganisms (GCM) 10K type strain sequencing project: providing services to taxonomists for standard genome sequencing and annotation.</title>
        <authorList>
            <consortium name="The Broad Institute Genomics Platform"/>
            <consortium name="The Broad Institute Genome Sequencing Center for Infectious Disease"/>
            <person name="Wu L."/>
            <person name="Ma J."/>
        </authorList>
    </citation>
    <scope>NUCLEOTIDE SEQUENCE [LARGE SCALE GENOMIC DNA]</scope>
    <source>
        <strain evidence="4">CGMCC 1.15399</strain>
    </source>
</reference>
<evidence type="ECO:0000313" key="3">
    <source>
        <dbReference type="EMBL" id="MFD1539217.1"/>
    </source>
</evidence>
<keyword evidence="4" id="KW-1185">Reference proteome</keyword>
<accession>A0ABW4G8Y6</accession>
<gene>
    <name evidence="3" type="ORF">ACFSJ0_19325</name>
</gene>
<protein>
    <submittedName>
        <fullName evidence="3">Uncharacterized protein</fullName>
    </submittedName>
</protein>
<feature type="chain" id="PRO_5045418965" evidence="2">
    <location>
        <begin position="23"/>
        <end position="172"/>
    </location>
</feature>
<feature type="region of interest" description="Disordered" evidence="1">
    <location>
        <begin position="27"/>
        <end position="48"/>
    </location>
</feature>
<proteinExistence type="predicted"/>